<proteinExistence type="predicted"/>
<accession>A0AAW9RLL7</accession>
<evidence type="ECO:0000313" key="2">
    <source>
        <dbReference type="EMBL" id="MEJ8571147.1"/>
    </source>
</evidence>
<feature type="chain" id="PRO_5043477349" evidence="1">
    <location>
        <begin position="27"/>
        <end position="86"/>
    </location>
</feature>
<dbReference type="EMBL" id="JAZHOF010000002">
    <property type="protein sequence ID" value="MEJ8571147.1"/>
    <property type="molecule type" value="Genomic_DNA"/>
</dbReference>
<feature type="signal peptide" evidence="1">
    <location>
        <begin position="1"/>
        <end position="26"/>
    </location>
</feature>
<organism evidence="2 3">
    <name type="scientific">Microbaculum marinum</name>
    <dbReference type="NCBI Taxonomy" id="1764581"/>
    <lineage>
        <taxon>Bacteria</taxon>
        <taxon>Pseudomonadati</taxon>
        <taxon>Pseudomonadota</taxon>
        <taxon>Alphaproteobacteria</taxon>
        <taxon>Hyphomicrobiales</taxon>
        <taxon>Tepidamorphaceae</taxon>
        <taxon>Microbaculum</taxon>
    </lineage>
</organism>
<dbReference type="RefSeq" id="WP_340328830.1">
    <property type="nucleotide sequence ID" value="NZ_JAZHOF010000002.1"/>
</dbReference>
<dbReference type="AlphaFoldDB" id="A0AAW9RLL7"/>
<keyword evidence="3" id="KW-1185">Reference proteome</keyword>
<name>A0AAW9RLL7_9HYPH</name>
<evidence type="ECO:0000256" key="1">
    <source>
        <dbReference type="SAM" id="SignalP"/>
    </source>
</evidence>
<protein>
    <submittedName>
        <fullName evidence="2">Uncharacterized protein</fullName>
    </submittedName>
</protein>
<comment type="caution">
    <text evidence="2">The sequence shown here is derived from an EMBL/GenBank/DDBJ whole genome shotgun (WGS) entry which is preliminary data.</text>
</comment>
<reference evidence="2 3" key="1">
    <citation type="submission" date="2024-02" db="EMBL/GenBank/DDBJ databases">
        <title>Genome analysis and characterization of Microbaculum marinisediminis sp. nov., isolated from marine sediment.</title>
        <authorList>
            <person name="Du Z.-J."/>
            <person name="Ye Y.-Q."/>
            <person name="Zhang Z.-R."/>
            <person name="Yuan S.-M."/>
            <person name="Zhang X.-Y."/>
        </authorList>
    </citation>
    <scope>NUCLEOTIDE SEQUENCE [LARGE SCALE GENOMIC DNA]</scope>
    <source>
        <strain evidence="2 3">SDUM1044001</strain>
    </source>
</reference>
<sequence>MIDIRSALVATAFLGLTMGAVVPASAQTEDCDTMIGQINELLKTAELTDQEKEQVYQLRDQGMAEGTRAGGDCTSPLQEALQILQQ</sequence>
<gene>
    <name evidence="2" type="ORF">V3328_06665</name>
</gene>
<evidence type="ECO:0000313" key="3">
    <source>
        <dbReference type="Proteomes" id="UP001378188"/>
    </source>
</evidence>
<dbReference type="Proteomes" id="UP001378188">
    <property type="component" value="Unassembled WGS sequence"/>
</dbReference>
<keyword evidence="1" id="KW-0732">Signal</keyword>